<dbReference type="InterPro" id="IPR038885">
    <property type="entry name" value="PLB1"/>
</dbReference>
<dbReference type="PANTHER" id="PTHR21325:SF52">
    <property type="entry name" value="PHOSPHOLIPASE B1, MEMBRANE-ASSOCIATED"/>
    <property type="match status" value="1"/>
</dbReference>
<dbReference type="GO" id="GO:0006644">
    <property type="term" value="P:phospholipid metabolic process"/>
    <property type="evidence" value="ECO:0007669"/>
    <property type="project" value="TreeGrafter"/>
</dbReference>
<keyword evidence="1" id="KW-0812">Transmembrane</keyword>
<dbReference type="Ensembl" id="ENSAPOT00000013497.1">
    <property type="protein sequence ID" value="ENSAPOP00000022544.1"/>
    <property type="gene ID" value="ENSAPOG00000003815.1"/>
</dbReference>
<name>A0A3Q1G161_9TELE</name>
<dbReference type="Proteomes" id="UP000257200">
    <property type="component" value="Unplaced"/>
</dbReference>
<proteinExistence type="predicted"/>
<dbReference type="STRING" id="80966.ENSAPOP00000022544"/>
<dbReference type="GO" id="GO:0004622">
    <property type="term" value="F:phosphatidylcholine lysophospholipase activity"/>
    <property type="evidence" value="ECO:0007669"/>
    <property type="project" value="TreeGrafter"/>
</dbReference>
<accession>A0A3Q1G161</accession>
<evidence type="ECO:0000313" key="3">
    <source>
        <dbReference type="Proteomes" id="UP000257200"/>
    </source>
</evidence>
<evidence type="ECO:0000256" key="1">
    <source>
        <dbReference type="SAM" id="Phobius"/>
    </source>
</evidence>
<dbReference type="InParanoid" id="A0A3Q1G161"/>
<evidence type="ECO:0000313" key="2">
    <source>
        <dbReference type="Ensembl" id="ENSAPOP00000022544.1"/>
    </source>
</evidence>
<dbReference type="GO" id="GO:0050253">
    <property type="term" value="F:retinyl-palmitate esterase activity"/>
    <property type="evidence" value="ECO:0007669"/>
    <property type="project" value="TreeGrafter"/>
</dbReference>
<dbReference type="AlphaFoldDB" id="A0A3Q1G161"/>
<protein>
    <submittedName>
        <fullName evidence="2">Uncharacterized protein</fullName>
    </submittedName>
</protein>
<dbReference type="GO" id="GO:0004623">
    <property type="term" value="F:phospholipase A2 activity"/>
    <property type="evidence" value="ECO:0007669"/>
    <property type="project" value="TreeGrafter"/>
</dbReference>
<feature type="transmembrane region" description="Helical" evidence="1">
    <location>
        <begin position="110"/>
        <end position="130"/>
    </location>
</feature>
<organism evidence="2 3">
    <name type="scientific">Acanthochromis polyacanthus</name>
    <name type="common">spiny chromis</name>
    <dbReference type="NCBI Taxonomy" id="80966"/>
    <lineage>
        <taxon>Eukaryota</taxon>
        <taxon>Metazoa</taxon>
        <taxon>Chordata</taxon>
        <taxon>Craniata</taxon>
        <taxon>Vertebrata</taxon>
        <taxon>Euteleostomi</taxon>
        <taxon>Actinopterygii</taxon>
        <taxon>Neopterygii</taxon>
        <taxon>Teleostei</taxon>
        <taxon>Neoteleostei</taxon>
        <taxon>Acanthomorphata</taxon>
        <taxon>Ovalentaria</taxon>
        <taxon>Pomacentridae</taxon>
        <taxon>Acanthochromis</taxon>
    </lineage>
</organism>
<reference evidence="2" key="1">
    <citation type="submission" date="2025-08" db="UniProtKB">
        <authorList>
            <consortium name="Ensembl"/>
        </authorList>
    </citation>
    <scope>IDENTIFICATION</scope>
</reference>
<sequence length="151" mass="17349">SDILKKFNPTIKGILVYSGRYDGREDFAAVVQPFFRNTIVPDGYPDDSYFSEDCFHFSERGQAEMAINLWNNMLEPVGEKQSYNVFTNARDRIKCPTEVRKHFSHATADLVVYMLVCGSEFDSFFLFVLSRTKRKSKKTKLATVEMKGTGF</sequence>
<keyword evidence="1" id="KW-1133">Transmembrane helix</keyword>
<dbReference type="PANTHER" id="PTHR21325">
    <property type="entry name" value="PHOSPHOLIPASE B, PLB1"/>
    <property type="match status" value="1"/>
</dbReference>
<keyword evidence="3" id="KW-1185">Reference proteome</keyword>
<dbReference type="GO" id="GO:0031526">
    <property type="term" value="C:brush border membrane"/>
    <property type="evidence" value="ECO:0007669"/>
    <property type="project" value="TreeGrafter"/>
</dbReference>
<keyword evidence="1" id="KW-0472">Membrane</keyword>
<reference evidence="2" key="2">
    <citation type="submission" date="2025-09" db="UniProtKB">
        <authorList>
            <consortium name="Ensembl"/>
        </authorList>
    </citation>
    <scope>IDENTIFICATION</scope>
</reference>
<dbReference type="GeneTree" id="ENSGT00530000063883"/>